<name>A0A8H7BFY1_9FUNG</name>
<evidence type="ECO:0000256" key="2">
    <source>
        <dbReference type="ARBA" id="ARBA00022723"/>
    </source>
</evidence>
<dbReference type="InterPro" id="IPR029052">
    <property type="entry name" value="Metallo-depent_PP-like"/>
</dbReference>
<dbReference type="SMART" id="SM00156">
    <property type="entry name" value="PP2Ac"/>
    <property type="match status" value="1"/>
</dbReference>
<protein>
    <recommendedName>
        <fullName evidence="7">Serine/threonine-protein phosphatase</fullName>
        <ecNumber evidence="7">3.1.3.16</ecNumber>
    </recommendedName>
</protein>
<dbReference type="PANTHER" id="PTHR11668">
    <property type="entry name" value="SERINE/THREONINE PROTEIN PHOSPHATASE"/>
    <property type="match status" value="1"/>
</dbReference>
<dbReference type="OrthoDB" id="2137681at2759"/>
<evidence type="ECO:0000313" key="11">
    <source>
        <dbReference type="Proteomes" id="UP000605846"/>
    </source>
</evidence>
<evidence type="ECO:0000256" key="6">
    <source>
        <dbReference type="ARBA" id="ARBA00029458"/>
    </source>
</evidence>
<organism evidence="10 11">
    <name type="scientific">Apophysomyces ossiformis</name>
    <dbReference type="NCBI Taxonomy" id="679940"/>
    <lineage>
        <taxon>Eukaryota</taxon>
        <taxon>Fungi</taxon>
        <taxon>Fungi incertae sedis</taxon>
        <taxon>Mucoromycota</taxon>
        <taxon>Mucoromycotina</taxon>
        <taxon>Mucoromycetes</taxon>
        <taxon>Mucorales</taxon>
        <taxon>Mucorineae</taxon>
        <taxon>Mucoraceae</taxon>
        <taxon>Apophysomyces</taxon>
    </lineage>
</organism>
<proteinExistence type="inferred from homology"/>
<evidence type="ECO:0000256" key="8">
    <source>
        <dbReference type="SAM" id="MobiDB-lite"/>
    </source>
</evidence>
<dbReference type="Gene3D" id="3.60.21.10">
    <property type="match status" value="1"/>
</dbReference>
<dbReference type="Pfam" id="PF16891">
    <property type="entry name" value="STPPase_N"/>
    <property type="match status" value="1"/>
</dbReference>
<evidence type="ECO:0000259" key="9">
    <source>
        <dbReference type="PROSITE" id="PS00125"/>
    </source>
</evidence>
<dbReference type="GO" id="GO:0005737">
    <property type="term" value="C:cytoplasm"/>
    <property type="evidence" value="ECO:0007669"/>
    <property type="project" value="TreeGrafter"/>
</dbReference>
<comment type="caution">
    <text evidence="10">The sequence shown here is derived from an EMBL/GenBank/DDBJ whole genome shotgun (WGS) entry which is preliminary data.</text>
</comment>
<reference evidence="10" key="1">
    <citation type="submission" date="2020-01" db="EMBL/GenBank/DDBJ databases">
        <title>Genome Sequencing of Three Apophysomyces-Like Fungal Strains Confirms a Novel Fungal Genus in the Mucoromycota with divergent Burkholderia-like Endosymbiotic Bacteria.</title>
        <authorList>
            <person name="Stajich J.E."/>
            <person name="Macias A.M."/>
            <person name="Carter-House D."/>
            <person name="Lovett B."/>
            <person name="Kasson L.R."/>
            <person name="Berry K."/>
            <person name="Grigoriev I."/>
            <person name="Chang Y."/>
            <person name="Spatafora J."/>
            <person name="Kasson M.T."/>
        </authorList>
    </citation>
    <scope>NUCLEOTIDE SEQUENCE</scope>
    <source>
        <strain evidence="10">NRRL A-21654</strain>
    </source>
</reference>
<feature type="region of interest" description="Disordered" evidence="8">
    <location>
        <begin position="52"/>
        <end position="123"/>
    </location>
</feature>
<dbReference type="PROSITE" id="PS00125">
    <property type="entry name" value="SER_THR_PHOSPHATASE"/>
    <property type="match status" value="1"/>
</dbReference>
<dbReference type="InterPro" id="IPR050341">
    <property type="entry name" value="PP1_catalytic_subunit"/>
</dbReference>
<dbReference type="Pfam" id="PF00149">
    <property type="entry name" value="Metallophos"/>
    <property type="match status" value="1"/>
</dbReference>
<dbReference type="PANTHER" id="PTHR11668:SF484">
    <property type="entry name" value="SERINE_THREONINE-PROTEIN PHOSPHATASE PP-Z1-RELATED"/>
    <property type="match status" value="1"/>
</dbReference>
<keyword evidence="4" id="KW-0904">Protein phosphatase</keyword>
<evidence type="ECO:0000256" key="1">
    <source>
        <dbReference type="ARBA" id="ARBA00001936"/>
    </source>
</evidence>
<feature type="domain" description="Serine/threonine specific protein phosphatases" evidence="9">
    <location>
        <begin position="933"/>
        <end position="938"/>
    </location>
</feature>
<dbReference type="InterPro" id="IPR006186">
    <property type="entry name" value="Ser/Thr-sp_prot-phosphatase"/>
</dbReference>
<dbReference type="InterPro" id="IPR031675">
    <property type="entry name" value="STPPase_N"/>
</dbReference>
<dbReference type="EC" id="3.1.3.16" evidence="7"/>
<evidence type="ECO:0000256" key="5">
    <source>
        <dbReference type="ARBA" id="ARBA00023211"/>
    </source>
</evidence>
<evidence type="ECO:0000256" key="7">
    <source>
        <dbReference type="RuleBase" id="RU004273"/>
    </source>
</evidence>
<comment type="cofactor">
    <cofactor evidence="1">
        <name>Mn(2+)</name>
        <dbReference type="ChEBI" id="CHEBI:29035"/>
    </cofactor>
</comment>
<feature type="region of interest" description="Disordered" evidence="8">
    <location>
        <begin position="1"/>
        <end position="34"/>
    </location>
</feature>
<dbReference type="GO" id="GO:0046872">
    <property type="term" value="F:metal ion binding"/>
    <property type="evidence" value="ECO:0007669"/>
    <property type="project" value="UniProtKB-KW"/>
</dbReference>
<dbReference type="SUPFAM" id="SSF56300">
    <property type="entry name" value="Metallo-dependent phosphatases"/>
    <property type="match status" value="1"/>
</dbReference>
<evidence type="ECO:0000256" key="4">
    <source>
        <dbReference type="ARBA" id="ARBA00022912"/>
    </source>
</evidence>
<gene>
    <name evidence="10" type="ORF">EC973_004628</name>
</gene>
<dbReference type="PRINTS" id="PR00114">
    <property type="entry name" value="STPHPHTASE"/>
</dbReference>
<evidence type="ECO:0000313" key="10">
    <source>
        <dbReference type="EMBL" id="KAF7721489.1"/>
    </source>
</evidence>
<dbReference type="AlphaFoldDB" id="A0A8H7BFY1"/>
<dbReference type="Proteomes" id="UP000605846">
    <property type="component" value="Unassembled WGS sequence"/>
</dbReference>
<accession>A0A8H7BFY1</accession>
<feature type="compositionally biased region" description="Pro residues" evidence="8">
    <location>
        <begin position="1129"/>
        <end position="1139"/>
    </location>
</feature>
<keyword evidence="5" id="KW-0464">Manganese</keyword>
<keyword evidence="3 7" id="KW-0378">Hydrolase</keyword>
<keyword evidence="11" id="KW-1185">Reference proteome</keyword>
<dbReference type="InterPro" id="IPR004843">
    <property type="entry name" value="Calcineurin-like_PHP"/>
</dbReference>
<comment type="catalytic activity">
    <reaction evidence="7">
        <text>O-phospho-L-threonyl-[protein] + H2O = L-threonyl-[protein] + phosphate</text>
        <dbReference type="Rhea" id="RHEA:47004"/>
        <dbReference type="Rhea" id="RHEA-COMP:11060"/>
        <dbReference type="Rhea" id="RHEA-COMP:11605"/>
        <dbReference type="ChEBI" id="CHEBI:15377"/>
        <dbReference type="ChEBI" id="CHEBI:30013"/>
        <dbReference type="ChEBI" id="CHEBI:43474"/>
        <dbReference type="ChEBI" id="CHEBI:61977"/>
        <dbReference type="EC" id="3.1.3.16"/>
    </reaction>
</comment>
<dbReference type="GO" id="GO:0004722">
    <property type="term" value="F:protein serine/threonine phosphatase activity"/>
    <property type="evidence" value="ECO:0007669"/>
    <property type="project" value="UniProtKB-EC"/>
</dbReference>
<sequence length="1145" mass="130217">MSMPVQAATAIYSPQPIRPSMGKRDTEQEDGAWVLPEIHTPSILSNVFEGWPSFMLTSPSPPTDENEYEVPEARPQNPSPQSPDSLDYHSARSESIDSAASPEQRQKQRKHRRPRSSIAVGNEVNELLNKDDVRKAISVLQEAVSCMNMTDEPDQNPGSVAKIYSRMLKTLCEPNLANVVNDMSGVDLKQPDAIYNSVVWRLFTRVVESGYTLEALYSFPRIGWDTEIYRLAISLHLMQTPQQVEQAEWLLGDYGRPFIEVTNPLAVTDLPPVRIETPLMNSVTDHDRFKLWMYYQSALNGTEWGSEKDQYEIKRRQTLSALELQKERRRSLTDRAMRWMNIETGPERMEREHMDADNTMIFTSISKKQFEYGWQVYSAMGKAVNQFTPRVVMHLCWRAFNDTPLSNVSRRILWESRAWAVYSRFMCSEYLHPEQAETPGFLRDLLSINATSAESRSLARYVKAMNVYNTLERLKLNQLLTDEHVIVPIVCALLHECQGTPTTIMKMCRKAFDIWHRKAELDTSHGLNSSGSFSMYWALMIFCLKSGDVSDFAEVLQCLEGQLTLLPTSLLAPIQTFHDRYLLCGHRDTEGAASCYFDGYLFQPVKYTDDSGDRQVEEMDQWGFVAPTATVTQERRKSAMAEPMAYIDHALHKRTNINEIQATCLARAVGMGIAKDEILEPKTLFVSRNKRYGLVRHCLQSPDMGNTASKKRKERPSVIRTEIPDNEYSNTTATSVNSILVNSNFNPQKQSNLPTAENAFQFPNSISNDRVNQDLAQTQQQDQQIDANEQSVTSLNQLTLSSQNQLTATSVRSIGRNLDIDECIGRLLEIGRSGKVHRSLCFKNSEIIAICRAAQEVFMSQPTLIELNPPVKILGDIHGQYHDLIRLFEMGGFPPDSNYLFLGDYVDRGKQSLETILLLFCYKIKFPENFFLLRGNHECANVTRVYGFYDECKRRTNVKIWKTFIDAFNALPIAALVAGKIFCVHGGLSPSMHSMDDVRNIMRPTDVPEYGLLNDLLWSDPSETAVDWEDNERGVSYCFGKRIVNDFLAKYDLDLVCRAHMVVEDGYEFFNERTLVTVFSAPNYCGEFDNFGAIMSINEELLCSFELLTPTDHPPARLAALSKSKGRRPSPPMLEPLPQQPEQST</sequence>
<dbReference type="EMBL" id="JABAYA010000260">
    <property type="protein sequence ID" value="KAF7721489.1"/>
    <property type="molecule type" value="Genomic_DNA"/>
</dbReference>
<dbReference type="GO" id="GO:0005634">
    <property type="term" value="C:nucleus"/>
    <property type="evidence" value="ECO:0007669"/>
    <property type="project" value="TreeGrafter"/>
</dbReference>
<dbReference type="FunFam" id="3.60.21.10:FF:000006">
    <property type="entry name" value="Serine/threonine-protein phosphatase"/>
    <property type="match status" value="1"/>
</dbReference>
<evidence type="ECO:0000256" key="3">
    <source>
        <dbReference type="ARBA" id="ARBA00022801"/>
    </source>
</evidence>
<keyword evidence="2" id="KW-0479">Metal-binding</keyword>
<comment type="similarity">
    <text evidence="6">Belongs to the PPP phosphatase family. PP-Z subfamily.</text>
</comment>
<feature type="region of interest" description="Disordered" evidence="8">
    <location>
        <begin position="1118"/>
        <end position="1145"/>
    </location>
</feature>
<feature type="compositionally biased region" description="Basic and acidic residues" evidence="8">
    <location>
        <begin position="86"/>
        <end position="95"/>
    </location>
</feature>